<keyword evidence="5 10" id="KW-0999">Mitochondrion inner membrane</keyword>
<dbReference type="PANTHER" id="PTHR12219">
    <property type="entry name" value="NADH-UBIQUINONE OXIDOREDUCTASE"/>
    <property type="match status" value="1"/>
</dbReference>
<evidence type="ECO:0000256" key="8">
    <source>
        <dbReference type="ARBA" id="ARBA00023128"/>
    </source>
</evidence>
<evidence type="ECO:0000256" key="3">
    <source>
        <dbReference type="ARBA" id="ARBA00022448"/>
    </source>
</evidence>
<evidence type="ECO:0000256" key="4">
    <source>
        <dbReference type="ARBA" id="ARBA00022660"/>
    </source>
</evidence>
<comment type="similarity">
    <text evidence="1 10">Belongs to the complex I NDUFS4 subunit family.</text>
</comment>
<dbReference type="PANTHER" id="PTHR12219:SF8">
    <property type="entry name" value="NADH DEHYDROGENASE [UBIQUINONE] IRON-SULFUR PROTEIN 4, MITOCHONDRIAL"/>
    <property type="match status" value="1"/>
</dbReference>
<sequence>MAASMIKVVHQVNFCRFLRPAVRLGQLYSTESSPSVVGKQDKALEVVEDEAKEVIYTTTGVPDWIVKERKARIFVPARTAMQSGTFNTKKWHLEFDTMERWENPLMGWASNADPVSNISLTFSSKEAAINYAEKQGWNYEVDEKHEVKPRAKSYGANFAWSKKTRVSTK</sequence>
<evidence type="ECO:0000313" key="12">
    <source>
        <dbReference type="Proteomes" id="UP001159427"/>
    </source>
</evidence>
<name>A0ABN8LKA3_9CNID</name>
<organism evidence="11 12">
    <name type="scientific">Porites evermanni</name>
    <dbReference type="NCBI Taxonomy" id="104178"/>
    <lineage>
        <taxon>Eukaryota</taxon>
        <taxon>Metazoa</taxon>
        <taxon>Cnidaria</taxon>
        <taxon>Anthozoa</taxon>
        <taxon>Hexacorallia</taxon>
        <taxon>Scleractinia</taxon>
        <taxon>Fungiina</taxon>
        <taxon>Poritidae</taxon>
        <taxon>Porites</taxon>
    </lineage>
</organism>
<keyword evidence="8 10" id="KW-0496">Mitochondrion</keyword>
<dbReference type="Pfam" id="PF04800">
    <property type="entry name" value="NDUS4"/>
    <property type="match status" value="1"/>
</dbReference>
<keyword evidence="3 10" id="KW-0813">Transport</keyword>
<keyword evidence="7 10" id="KW-0249">Electron transport</keyword>
<keyword evidence="12" id="KW-1185">Reference proteome</keyword>
<keyword evidence="9 10" id="KW-0472">Membrane</keyword>
<evidence type="ECO:0000256" key="7">
    <source>
        <dbReference type="ARBA" id="ARBA00022982"/>
    </source>
</evidence>
<dbReference type="Proteomes" id="UP001159427">
    <property type="component" value="Unassembled WGS sequence"/>
</dbReference>
<evidence type="ECO:0000256" key="5">
    <source>
        <dbReference type="ARBA" id="ARBA00022792"/>
    </source>
</evidence>
<protein>
    <recommendedName>
        <fullName evidence="2 10">NADH dehydrogenase [ubiquinone] iron-sulfur protein 4, mitochondrial</fullName>
    </recommendedName>
</protein>
<reference evidence="11 12" key="1">
    <citation type="submission" date="2022-05" db="EMBL/GenBank/DDBJ databases">
        <authorList>
            <consortium name="Genoscope - CEA"/>
            <person name="William W."/>
        </authorList>
    </citation>
    <scope>NUCLEOTIDE SEQUENCE [LARGE SCALE GENOMIC DNA]</scope>
</reference>
<comment type="function">
    <text evidence="10">Accessory subunit of the mitochondrial membrane respiratory chain NADH dehydrogenase (Complex I), that is believed not to be involved in catalysis. Complex I functions in the transfer of electrons from NADH to the respiratory chain. The immediate electron acceptor for the enzyme is believed to be ubiquinone.</text>
</comment>
<proteinExistence type="inferred from homology"/>
<gene>
    <name evidence="11" type="ORF">PEVE_00038097</name>
</gene>
<evidence type="ECO:0000256" key="6">
    <source>
        <dbReference type="ARBA" id="ARBA00022946"/>
    </source>
</evidence>
<dbReference type="Gene3D" id="3.30.160.190">
    <property type="entry name" value="atu1810 like domain"/>
    <property type="match status" value="1"/>
</dbReference>
<accession>A0ABN8LKA3</accession>
<comment type="subcellular location">
    <subcellularLocation>
        <location evidence="10">Mitochondrion inner membrane</location>
        <topology evidence="10">Peripheral membrane protein</topology>
        <orientation evidence="10">Matrix side</orientation>
    </subcellularLocation>
</comment>
<dbReference type="InterPro" id="IPR038532">
    <property type="entry name" value="NDUFS4-like_sf"/>
</dbReference>
<keyword evidence="6 10" id="KW-0809">Transit peptide</keyword>
<evidence type="ECO:0000256" key="2">
    <source>
        <dbReference type="ARBA" id="ARBA00015796"/>
    </source>
</evidence>
<dbReference type="EMBL" id="CALNXI010000064">
    <property type="protein sequence ID" value="CAH3017491.1"/>
    <property type="molecule type" value="Genomic_DNA"/>
</dbReference>
<keyword evidence="4 10" id="KW-0679">Respiratory chain</keyword>
<dbReference type="InterPro" id="IPR006885">
    <property type="entry name" value="NADH_UbQ_FeS_4_mit-like"/>
</dbReference>
<comment type="caution">
    <text evidence="11">The sequence shown here is derived from an EMBL/GenBank/DDBJ whole genome shotgun (WGS) entry which is preliminary data.</text>
</comment>
<evidence type="ECO:0000313" key="11">
    <source>
        <dbReference type="EMBL" id="CAH3017491.1"/>
    </source>
</evidence>
<evidence type="ECO:0000256" key="1">
    <source>
        <dbReference type="ARBA" id="ARBA00005882"/>
    </source>
</evidence>
<evidence type="ECO:0000256" key="9">
    <source>
        <dbReference type="ARBA" id="ARBA00023136"/>
    </source>
</evidence>
<evidence type="ECO:0000256" key="10">
    <source>
        <dbReference type="RuleBase" id="RU367010"/>
    </source>
</evidence>